<protein>
    <submittedName>
        <fullName evidence="1">Uncharacterized protein</fullName>
    </submittedName>
</protein>
<evidence type="ECO:0000313" key="2">
    <source>
        <dbReference type="Proteomes" id="UP001151760"/>
    </source>
</evidence>
<reference evidence="1" key="2">
    <citation type="submission" date="2022-01" db="EMBL/GenBank/DDBJ databases">
        <authorList>
            <person name="Yamashiro T."/>
            <person name="Shiraishi A."/>
            <person name="Satake H."/>
            <person name="Nakayama K."/>
        </authorList>
    </citation>
    <scope>NUCLEOTIDE SEQUENCE</scope>
</reference>
<evidence type="ECO:0000313" key="1">
    <source>
        <dbReference type="EMBL" id="GJT99427.1"/>
    </source>
</evidence>
<keyword evidence="2" id="KW-1185">Reference proteome</keyword>
<reference evidence="1" key="1">
    <citation type="journal article" date="2022" name="Int. J. Mol. Sci.">
        <title>Draft Genome of Tanacetum Coccineum: Genomic Comparison of Closely Related Tanacetum-Family Plants.</title>
        <authorList>
            <person name="Yamashiro T."/>
            <person name="Shiraishi A."/>
            <person name="Nakayama K."/>
            <person name="Satake H."/>
        </authorList>
    </citation>
    <scope>NUCLEOTIDE SEQUENCE</scope>
</reference>
<comment type="caution">
    <text evidence="1">The sequence shown here is derived from an EMBL/GenBank/DDBJ whole genome shotgun (WGS) entry which is preliminary data.</text>
</comment>
<dbReference type="Proteomes" id="UP001151760">
    <property type="component" value="Unassembled WGS sequence"/>
</dbReference>
<proteinExistence type="predicted"/>
<name>A0ABQ5IJC0_9ASTR</name>
<sequence>MGVIGIHTYDSISGKWKSIRPKIDQFCSTYISVVRKSENGVNDEHFLQKAINEYVDEYGTHFNLHHVWRILKDSQGGFNLNNVVDEYEEEEKVQEVRSIGRDKSKKKLAIYVTEKKKSLTTAIPLSTAFFSNSIVEDFQDSLDDEEDTRSSQEYMDDSEMEFHKRALLTKSKGFFKKGTQRFNDAKANDKTECFKCGASTSTSTQVRNQGFVAEAYEWDEEEVLSDDNEMVEVKVIMALVDDESGAMGKESVRNREWVKISIRKVNRCISEQMPNQKRKILGADQLSEDTSSSGQKYLVFIKSSFVDNNVSKINVKRSWFSKAEGLILTNYDTGRILPPESQVNVTDSSVTDYDSAKESASVCSTPFPLLEKLPTPANGNKNVPTSKKHSALIGKLKDVKTEVDIHMKPIWYLDSGCSRHMTGVKSYLHKYVEQPGAKVFDEKRGIIFNFNKDVAMIAPRVRDVYVLNMTSSALESCFFAKASERKERTKAKNAKKYAAHFTMYAALPIEFKN</sequence>
<gene>
    <name evidence="1" type="ORF">Tco_1109766</name>
</gene>
<dbReference type="EMBL" id="BQNB010020770">
    <property type="protein sequence ID" value="GJT99427.1"/>
    <property type="molecule type" value="Genomic_DNA"/>
</dbReference>
<organism evidence="1 2">
    <name type="scientific">Tanacetum coccineum</name>
    <dbReference type="NCBI Taxonomy" id="301880"/>
    <lineage>
        <taxon>Eukaryota</taxon>
        <taxon>Viridiplantae</taxon>
        <taxon>Streptophyta</taxon>
        <taxon>Embryophyta</taxon>
        <taxon>Tracheophyta</taxon>
        <taxon>Spermatophyta</taxon>
        <taxon>Magnoliopsida</taxon>
        <taxon>eudicotyledons</taxon>
        <taxon>Gunneridae</taxon>
        <taxon>Pentapetalae</taxon>
        <taxon>asterids</taxon>
        <taxon>campanulids</taxon>
        <taxon>Asterales</taxon>
        <taxon>Asteraceae</taxon>
        <taxon>Asteroideae</taxon>
        <taxon>Anthemideae</taxon>
        <taxon>Anthemidinae</taxon>
        <taxon>Tanacetum</taxon>
    </lineage>
</organism>
<accession>A0ABQ5IJC0</accession>